<accession>A0AAW5F5M1</accession>
<feature type="region of interest" description="Disordered" evidence="8">
    <location>
        <begin position="339"/>
        <end position="376"/>
    </location>
</feature>
<dbReference type="RefSeq" id="WP_003499271.1">
    <property type="nucleotide sequence ID" value="NZ_BAABZD010000007.1"/>
</dbReference>
<dbReference type="InterPro" id="IPR001107">
    <property type="entry name" value="Band_7"/>
</dbReference>
<dbReference type="SMART" id="SM00244">
    <property type="entry name" value="PHB"/>
    <property type="match status" value="1"/>
</dbReference>
<evidence type="ECO:0000256" key="7">
    <source>
        <dbReference type="SAM" id="Coils"/>
    </source>
</evidence>
<feature type="transmembrane region" description="Helical" evidence="6">
    <location>
        <begin position="52"/>
        <end position="72"/>
    </location>
</feature>
<evidence type="ECO:0000256" key="6">
    <source>
        <dbReference type="RuleBase" id="RU364113"/>
    </source>
</evidence>
<organism evidence="10 12">
    <name type="scientific">Clostridium symbiosum</name>
    <name type="common">Bacteroides symbiosus</name>
    <dbReference type="NCBI Taxonomy" id="1512"/>
    <lineage>
        <taxon>Bacteria</taxon>
        <taxon>Bacillati</taxon>
        <taxon>Bacillota</taxon>
        <taxon>Clostridia</taxon>
        <taxon>Lachnospirales</taxon>
        <taxon>Lachnospiraceae</taxon>
        <taxon>Otoolea</taxon>
    </lineage>
</organism>
<dbReference type="AlphaFoldDB" id="A0AAW5F5M1"/>
<evidence type="ECO:0000313" key="10">
    <source>
        <dbReference type="EMBL" id="MCK0086796.1"/>
    </source>
</evidence>
<comment type="subunit">
    <text evidence="6">HflC and HflK may interact to form a multimeric complex.</text>
</comment>
<proteinExistence type="inferred from homology"/>
<feature type="domain" description="Band 7" evidence="9">
    <location>
        <begin position="67"/>
        <end position="239"/>
    </location>
</feature>
<dbReference type="PANTHER" id="PTHR43327:SF2">
    <property type="entry name" value="MODULATOR OF FTSH PROTEASE HFLK"/>
    <property type="match status" value="1"/>
</dbReference>
<dbReference type="PANTHER" id="PTHR43327">
    <property type="entry name" value="STOMATIN-LIKE PROTEIN 2, MITOCHONDRIAL"/>
    <property type="match status" value="1"/>
</dbReference>
<keyword evidence="10" id="KW-0378">Hydrolase</keyword>
<gene>
    <name evidence="10" type="primary">hflK</name>
    <name evidence="10" type="ORF">K5I21_13110</name>
    <name evidence="11" type="ORF">PM006_17555</name>
</gene>
<evidence type="ECO:0000313" key="11">
    <source>
        <dbReference type="EMBL" id="MDB2002007.1"/>
    </source>
</evidence>
<comment type="caution">
    <text evidence="10">The sequence shown here is derived from an EMBL/GenBank/DDBJ whole genome shotgun (WGS) entry which is preliminary data.</text>
</comment>
<evidence type="ECO:0000256" key="3">
    <source>
        <dbReference type="ARBA" id="ARBA00022692"/>
    </source>
</evidence>
<evidence type="ECO:0000259" key="9">
    <source>
        <dbReference type="SMART" id="SM00244"/>
    </source>
</evidence>
<dbReference type="InterPro" id="IPR010201">
    <property type="entry name" value="HflK"/>
</dbReference>
<evidence type="ECO:0000256" key="5">
    <source>
        <dbReference type="ARBA" id="ARBA00023136"/>
    </source>
</evidence>
<keyword evidence="4 6" id="KW-1133">Transmembrane helix</keyword>
<feature type="coiled-coil region" evidence="7">
    <location>
        <begin position="235"/>
        <end position="280"/>
    </location>
</feature>
<dbReference type="GO" id="GO:0016020">
    <property type="term" value="C:membrane"/>
    <property type="evidence" value="ECO:0007669"/>
    <property type="project" value="UniProtKB-SubCell"/>
</dbReference>
<reference evidence="11" key="2">
    <citation type="submission" date="2023-01" db="EMBL/GenBank/DDBJ databases">
        <title>Human gut microbiome strain richness.</title>
        <authorList>
            <person name="Chen-Liaw A."/>
        </authorList>
    </citation>
    <scope>NUCLEOTIDE SEQUENCE</scope>
    <source>
        <strain evidence="11">B1_m1001713B170214d0_201011</strain>
    </source>
</reference>
<dbReference type="Proteomes" id="UP001300871">
    <property type="component" value="Unassembled WGS sequence"/>
</dbReference>
<keyword evidence="5 6" id="KW-0472">Membrane</keyword>
<evidence type="ECO:0000256" key="8">
    <source>
        <dbReference type="SAM" id="MobiDB-lite"/>
    </source>
</evidence>
<dbReference type="SUPFAM" id="SSF117892">
    <property type="entry name" value="Band 7/SPFH domain"/>
    <property type="match status" value="1"/>
</dbReference>
<name>A0AAW5F5M1_CLOSY</name>
<dbReference type="EMBL" id="JAINVB010000001">
    <property type="protein sequence ID" value="MCK0086796.1"/>
    <property type="molecule type" value="Genomic_DNA"/>
</dbReference>
<dbReference type="GO" id="GO:0006508">
    <property type="term" value="P:proteolysis"/>
    <property type="evidence" value="ECO:0007669"/>
    <property type="project" value="UniProtKB-KW"/>
</dbReference>
<keyword evidence="7" id="KW-0175">Coiled coil</keyword>
<dbReference type="CDD" id="cd03404">
    <property type="entry name" value="SPFH_HflK"/>
    <property type="match status" value="1"/>
</dbReference>
<keyword evidence="10" id="KW-0645">Protease</keyword>
<evidence type="ECO:0000313" key="12">
    <source>
        <dbReference type="Proteomes" id="UP001203136"/>
    </source>
</evidence>
<dbReference type="InterPro" id="IPR036013">
    <property type="entry name" value="Band_7/SPFH_dom_sf"/>
</dbReference>
<evidence type="ECO:0000256" key="4">
    <source>
        <dbReference type="ARBA" id="ARBA00022989"/>
    </source>
</evidence>
<feature type="region of interest" description="Disordered" evidence="8">
    <location>
        <begin position="1"/>
        <end position="42"/>
    </location>
</feature>
<dbReference type="Gene3D" id="3.30.479.30">
    <property type="entry name" value="Band 7 domain"/>
    <property type="match status" value="1"/>
</dbReference>
<feature type="compositionally biased region" description="Low complexity" evidence="8">
    <location>
        <begin position="345"/>
        <end position="376"/>
    </location>
</feature>
<protein>
    <recommendedName>
        <fullName evidence="6">Protein HflK</fullName>
    </recommendedName>
</protein>
<evidence type="ECO:0000256" key="1">
    <source>
        <dbReference type="ARBA" id="ARBA00004370"/>
    </source>
</evidence>
<dbReference type="EMBL" id="JAQLGM010000055">
    <property type="protein sequence ID" value="MDB2002007.1"/>
    <property type="molecule type" value="Genomic_DNA"/>
</dbReference>
<dbReference type="InterPro" id="IPR050710">
    <property type="entry name" value="Band7/mec-2_domain"/>
</dbReference>
<dbReference type="Proteomes" id="UP001203136">
    <property type="component" value="Unassembled WGS sequence"/>
</dbReference>
<dbReference type="Pfam" id="PF01145">
    <property type="entry name" value="Band_7"/>
    <property type="match status" value="1"/>
</dbReference>
<dbReference type="GeneID" id="57969893"/>
<dbReference type="NCBIfam" id="TIGR01933">
    <property type="entry name" value="hflK"/>
    <property type="match status" value="1"/>
</dbReference>
<comment type="function">
    <text evidence="6">HflC and HflK could encode or regulate a protease.</text>
</comment>
<keyword evidence="3 6" id="KW-0812">Transmembrane</keyword>
<feature type="compositionally biased region" description="Low complexity" evidence="8">
    <location>
        <begin position="1"/>
        <end position="19"/>
    </location>
</feature>
<reference evidence="10" key="1">
    <citation type="journal article" date="2022" name="Cell Host Microbe">
        <title>Colonization of the live biotherapeutic product VE303 and modulation of the microbiota and metabolites in healthy volunteers.</title>
        <authorList>
            <person name="Dsouza M."/>
            <person name="Menon R."/>
            <person name="Crossette E."/>
            <person name="Bhattarai S.K."/>
            <person name="Schneider J."/>
            <person name="Kim Y.G."/>
            <person name="Reddy S."/>
            <person name="Caballero S."/>
            <person name="Felix C."/>
            <person name="Cornacchione L."/>
            <person name="Hendrickson J."/>
            <person name="Watson A.R."/>
            <person name="Minot S.S."/>
            <person name="Greenfield N."/>
            <person name="Schopf L."/>
            <person name="Szabady R."/>
            <person name="Patarroyo J."/>
            <person name="Smith W."/>
            <person name="Harrison P."/>
            <person name="Kuijper E.J."/>
            <person name="Kelly C.P."/>
            <person name="Olle B."/>
            <person name="Bobilev D."/>
            <person name="Silber J.L."/>
            <person name="Bucci V."/>
            <person name="Roberts B."/>
            <person name="Faith J."/>
            <person name="Norman J.M."/>
        </authorList>
    </citation>
    <scope>NUCLEOTIDE SEQUENCE</scope>
    <source>
        <strain evidence="10">VE303-04</strain>
    </source>
</reference>
<dbReference type="GO" id="GO:0008233">
    <property type="term" value="F:peptidase activity"/>
    <property type="evidence" value="ECO:0007669"/>
    <property type="project" value="UniProtKB-KW"/>
</dbReference>
<comment type="subcellular location">
    <subcellularLocation>
        <location evidence="1 6">Membrane</location>
    </subcellularLocation>
</comment>
<comment type="similarity">
    <text evidence="2 6">Belongs to the band 7/mec-2 family. HflK subfamily.</text>
</comment>
<sequence>MYTNRNPFGGNQFGNQNPFDDLLKKKKEKEKEPEAYDSNGKKIRKKPPYKRMVAALIVIFAVITGMNSYYVLDEDNYAVVTTLGNPQAVSKAGLHFKIPYVQNVRLVSKIITGMPIGYDIETKASIDEESVMITKDFNFVNTDFYLEYMVSDPVKYLYASQDPEATLKMLAQSYIRDTVGIYTVDDVITTGKAAIQSEIKEKLTNRMIQEDIGLSVVNITIQDAFPPTEEVMNAFKNVENAKQGKETAINNANKDRSEKIPQAEAECDQIIKEAEAEKQSRINEAQGQVSRFEQMYAEYSKYPLITKQRMFYETMEDVLPSLKVYIVDEAGTQKMLPLDSFMDMPAGQGSQPVPSPQQPAAGAGQEQTQNTEQQGN</sequence>
<evidence type="ECO:0000256" key="2">
    <source>
        <dbReference type="ARBA" id="ARBA00006971"/>
    </source>
</evidence>